<evidence type="ECO:0000256" key="1">
    <source>
        <dbReference type="SAM" id="MobiDB-lite"/>
    </source>
</evidence>
<organism evidence="2 3">
    <name type="scientific">Galendromus occidentalis</name>
    <name type="common">western predatory mite</name>
    <dbReference type="NCBI Taxonomy" id="34638"/>
    <lineage>
        <taxon>Eukaryota</taxon>
        <taxon>Metazoa</taxon>
        <taxon>Ecdysozoa</taxon>
        <taxon>Arthropoda</taxon>
        <taxon>Chelicerata</taxon>
        <taxon>Arachnida</taxon>
        <taxon>Acari</taxon>
        <taxon>Parasitiformes</taxon>
        <taxon>Mesostigmata</taxon>
        <taxon>Gamasina</taxon>
        <taxon>Phytoseioidea</taxon>
        <taxon>Phytoseiidae</taxon>
        <taxon>Typhlodrominae</taxon>
        <taxon>Galendromus</taxon>
    </lineage>
</organism>
<feature type="region of interest" description="Disordered" evidence="1">
    <location>
        <begin position="295"/>
        <end position="318"/>
    </location>
</feature>
<sequence>MPERVQKQRQGCLYFIKGLEPYHSVIVHKNARDAVAAQTCANSLNEDWTHKRAHLKGVEYPPDDLDYARMTRIFVASLSIDGNCDVRTYVQRSLPDFIIIPVENVSVNNLARLSLGEDHPTPIIVPYLSQEEICEVVSLRKHPDRPRVFEIGLKLQGYLDLELIFGRMVGRRAHFPQLFHIKPLKAITLSNHGFFKQRGLTLETGQVLGIDSLDVIDSRRFEVRPLPPCLAQAFPYTALYIDWDTTVRSRAPSLGDTVVVTNLKLDVSAINPLHHSYDEIIRKDHATHIEYRPRYAEKKPAQQPSSKTHSKSKKSPTSAEWYGLSQELEAVLMKAPSFVDRFCKLEILLAEFGETIRIEEI</sequence>
<proteinExistence type="predicted"/>
<dbReference type="Proteomes" id="UP000694867">
    <property type="component" value="Unplaced"/>
</dbReference>
<dbReference type="AlphaFoldDB" id="A0AAJ7L5F1"/>
<accession>A0AAJ7L5F1</accession>
<keyword evidence="2" id="KW-1185">Reference proteome</keyword>
<evidence type="ECO:0000313" key="2">
    <source>
        <dbReference type="Proteomes" id="UP000694867"/>
    </source>
</evidence>
<gene>
    <name evidence="3" type="primary">LOC100899967</name>
</gene>
<reference evidence="3" key="1">
    <citation type="submission" date="2025-08" db="UniProtKB">
        <authorList>
            <consortium name="RefSeq"/>
        </authorList>
    </citation>
    <scope>IDENTIFICATION</scope>
</reference>
<dbReference type="KEGG" id="goe:100899967"/>
<evidence type="ECO:0000313" key="3">
    <source>
        <dbReference type="RefSeq" id="XP_018494472.1"/>
    </source>
</evidence>
<dbReference type="RefSeq" id="XP_018494472.1">
    <property type="nucleotide sequence ID" value="XM_018638956.1"/>
</dbReference>
<protein>
    <submittedName>
        <fullName evidence="3">Uncharacterized protein LOC100899967</fullName>
    </submittedName>
</protein>
<name>A0AAJ7L5F1_9ACAR</name>
<dbReference type="GeneID" id="100899967"/>